<organism evidence="3 4">
    <name type="scientific">Coptotermes formosanus</name>
    <name type="common">Formosan subterranean termite</name>
    <dbReference type="NCBI Taxonomy" id="36987"/>
    <lineage>
        <taxon>Eukaryota</taxon>
        <taxon>Metazoa</taxon>
        <taxon>Ecdysozoa</taxon>
        <taxon>Arthropoda</taxon>
        <taxon>Hexapoda</taxon>
        <taxon>Insecta</taxon>
        <taxon>Pterygota</taxon>
        <taxon>Neoptera</taxon>
        <taxon>Polyneoptera</taxon>
        <taxon>Dictyoptera</taxon>
        <taxon>Blattodea</taxon>
        <taxon>Blattoidea</taxon>
        <taxon>Termitoidae</taxon>
        <taxon>Rhinotermitidae</taxon>
        <taxon>Coptotermes</taxon>
    </lineage>
</organism>
<evidence type="ECO:0000313" key="3">
    <source>
        <dbReference type="EMBL" id="GFG31974.1"/>
    </source>
</evidence>
<comment type="caution">
    <text evidence="3">The sequence shown here is derived from an EMBL/GenBank/DDBJ whole genome shotgun (WGS) entry which is preliminary data.</text>
</comment>
<dbReference type="PROSITE" id="PS50024">
    <property type="entry name" value="SEA"/>
    <property type="match status" value="1"/>
</dbReference>
<accession>A0A6L2PHS5</accession>
<dbReference type="InterPro" id="IPR000082">
    <property type="entry name" value="SEA_dom"/>
</dbReference>
<feature type="region of interest" description="Disordered" evidence="1">
    <location>
        <begin position="1"/>
        <end position="81"/>
    </location>
</feature>
<feature type="non-terminal residue" evidence="3">
    <location>
        <position position="390"/>
    </location>
</feature>
<name>A0A6L2PHS5_COPFO</name>
<dbReference type="InParanoid" id="A0A6L2PHS5"/>
<gene>
    <name evidence="3" type="ORF">Cfor_12734</name>
</gene>
<evidence type="ECO:0000313" key="4">
    <source>
        <dbReference type="Proteomes" id="UP000502823"/>
    </source>
</evidence>
<keyword evidence="4" id="KW-1185">Reference proteome</keyword>
<proteinExistence type="predicted"/>
<dbReference type="InterPro" id="IPR036364">
    <property type="entry name" value="SEA_dom_sf"/>
</dbReference>
<feature type="domain" description="SEA" evidence="2">
    <location>
        <begin position="279"/>
        <end position="390"/>
    </location>
</feature>
<feature type="region of interest" description="Disordered" evidence="1">
    <location>
        <begin position="144"/>
        <end position="277"/>
    </location>
</feature>
<dbReference type="OrthoDB" id="2019384at2759"/>
<evidence type="ECO:0000259" key="2">
    <source>
        <dbReference type="PROSITE" id="PS50024"/>
    </source>
</evidence>
<evidence type="ECO:0000256" key="1">
    <source>
        <dbReference type="SAM" id="MobiDB-lite"/>
    </source>
</evidence>
<feature type="compositionally biased region" description="Basic and acidic residues" evidence="1">
    <location>
        <begin position="68"/>
        <end position="78"/>
    </location>
</feature>
<protein>
    <recommendedName>
        <fullName evidence="2">SEA domain-containing protein</fullName>
    </recommendedName>
</protein>
<feature type="compositionally biased region" description="Acidic residues" evidence="1">
    <location>
        <begin position="186"/>
        <end position="196"/>
    </location>
</feature>
<sequence length="390" mass="43388">IDSDLVFDDGAANNEYVSHTDQRNSNSSVRHHSNASRHLNGTNIYHEPSASDHQVVAPVESPVEDPEEVKPDSSKDSDTSFFGRISEFGKRAKRQWNFNLFGNNDEPEENYSFTTTEGKGFLGLDSGGFFGWFSGSDRRNEKYKSHSSEVKSSTSTSEAESGETPQATTPDDNKYRSKRSTTSDDIIGEVDEDELETTDKGNDGIQGGDVESATNQLQGKDDDNDDGSDLNAAAARRPGQLQHLSSDDEDYYISEAASGSGMDGRTVPPTSAVPPIDRQPRFYRITFTILEPFRGEYYDRKSEAFQQLSEDLSHAVNELYESVTGRQSATVIQIQETGESFSSLVTLDLGTIDNYNENQLKERLYRQIADYRRLGNIAASEENFNFRSFG</sequence>
<dbReference type="EMBL" id="BLKM01007944">
    <property type="protein sequence ID" value="GFG31974.1"/>
    <property type="molecule type" value="Genomic_DNA"/>
</dbReference>
<dbReference type="SUPFAM" id="SSF82671">
    <property type="entry name" value="SEA domain"/>
    <property type="match status" value="1"/>
</dbReference>
<feature type="compositionally biased region" description="Low complexity" evidence="1">
    <location>
        <begin position="150"/>
        <end position="164"/>
    </location>
</feature>
<feature type="non-terminal residue" evidence="3">
    <location>
        <position position="1"/>
    </location>
</feature>
<dbReference type="AlphaFoldDB" id="A0A6L2PHS5"/>
<reference evidence="4" key="1">
    <citation type="submission" date="2020-01" db="EMBL/GenBank/DDBJ databases">
        <title>Draft genome sequence of the Termite Coptotermes fromosanus.</title>
        <authorList>
            <person name="Itakura S."/>
            <person name="Yosikawa Y."/>
            <person name="Umezawa K."/>
        </authorList>
    </citation>
    <scope>NUCLEOTIDE SEQUENCE [LARGE SCALE GENOMIC DNA]</scope>
</reference>
<dbReference type="Proteomes" id="UP000502823">
    <property type="component" value="Unassembled WGS sequence"/>
</dbReference>